<reference evidence="1" key="1">
    <citation type="journal article" date="2023" name="Mol. Ecol. Resour.">
        <title>Chromosome-level genome assembly of a triploid poplar Populus alba 'Berolinensis'.</title>
        <authorList>
            <person name="Chen S."/>
            <person name="Yu Y."/>
            <person name="Wang X."/>
            <person name="Wang S."/>
            <person name="Zhang T."/>
            <person name="Zhou Y."/>
            <person name="He R."/>
            <person name="Meng N."/>
            <person name="Wang Y."/>
            <person name="Liu W."/>
            <person name="Liu Z."/>
            <person name="Liu J."/>
            <person name="Guo Q."/>
            <person name="Huang H."/>
            <person name="Sederoff R.R."/>
            <person name="Wang G."/>
            <person name="Qu G."/>
            <person name="Chen S."/>
        </authorList>
    </citation>
    <scope>NUCLEOTIDE SEQUENCE</scope>
    <source>
        <strain evidence="1">SC-2020</strain>
    </source>
</reference>
<evidence type="ECO:0000313" key="1">
    <source>
        <dbReference type="EMBL" id="KAJ6994126.1"/>
    </source>
</evidence>
<comment type="caution">
    <text evidence="1">The sequence shown here is derived from an EMBL/GenBank/DDBJ whole genome shotgun (WGS) entry which is preliminary data.</text>
</comment>
<evidence type="ECO:0000313" key="2">
    <source>
        <dbReference type="Proteomes" id="UP001164929"/>
    </source>
</evidence>
<dbReference type="AlphaFoldDB" id="A0AAD6W0G7"/>
<sequence length="32" mass="3751">MLFFFRRLELIVVELNLLEGKLSLMGVLQLTN</sequence>
<name>A0AAD6W0G7_9ROSI</name>
<dbReference type="EMBL" id="JAQIZT010000006">
    <property type="protein sequence ID" value="KAJ6994126.1"/>
    <property type="molecule type" value="Genomic_DNA"/>
</dbReference>
<protein>
    <submittedName>
        <fullName evidence="1">Uncharacterized protein</fullName>
    </submittedName>
</protein>
<dbReference type="Proteomes" id="UP001164929">
    <property type="component" value="Chromosome 6"/>
</dbReference>
<keyword evidence="2" id="KW-1185">Reference proteome</keyword>
<gene>
    <name evidence="1" type="ORF">NC653_017066</name>
</gene>
<proteinExistence type="predicted"/>
<organism evidence="1 2">
    <name type="scientific">Populus alba x Populus x berolinensis</name>
    <dbReference type="NCBI Taxonomy" id="444605"/>
    <lineage>
        <taxon>Eukaryota</taxon>
        <taxon>Viridiplantae</taxon>
        <taxon>Streptophyta</taxon>
        <taxon>Embryophyta</taxon>
        <taxon>Tracheophyta</taxon>
        <taxon>Spermatophyta</taxon>
        <taxon>Magnoliopsida</taxon>
        <taxon>eudicotyledons</taxon>
        <taxon>Gunneridae</taxon>
        <taxon>Pentapetalae</taxon>
        <taxon>rosids</taxon>
        <taxon>fabids</taxon>
        <taxon>Malpighiales</taxon>
        <taxon>Salicaceae</taxon>
        <taxon>Saliceae</taxon>
        <taxon>Populus</taxon>
    </lineage>
</organism>
<accession>A0AAD6W0G7</accession>